<dbReference type="InterPro" id="IPR000917">
    <property type="entry name" value="Sulfatase_N"/>
</dbReference>
<feature type="chain" id="PRO_5021917770" evidence="7">
    <location>
        <begin position="29"/>
        <end position="487"/>
    </location>
</feature>
<feature type="signal peptide" evidence="7">
    <location>
        <begin position="1"/>
        <end position="28"/>
    </location>
</feature>
<dbReference type="PANTHER" id="PTHR42693">
    <property type="entry name" value="ARYLSULFATASE FAMILY MEMBER"/>
    <property type="match status" value="1"/>
</dbReference>
<accession>A0A521DNY3</accession>
<evidence type="ECO:0000259" key="8">
    <source>
        <dbReference type="Pfam" id="PF00884"/>
    </source>
</evidence>
<dbReference type="EMBL" id="FXTH01000011">
    <property type="protein sequence ID" value="SMO73302.1"/>
    <property type="molecule type" value="Genomic_DNA"/>
</dbReference>
<dbReference type="Proteomes" id="UP000317593">
    <property type="component" value="Unassembled WGS sequence"/>
</dbReference>
<protein>
    <submittedName>
        <fullName evidence="9">Arylsulfatase A</fullName>
    </submittedName>
</protein>
<evidence type="ECO:0000313" key="10">
    <source>
        <dbReference type="Proteomes" id="UP000317593"/>
    </source>
</evidence>
<evidence type="ECO:0000256" key="3">
    <source>
        <dbReference type="ARBA" id="ARBA00022723"/>
    </source>
</evidence>
<evidence type="ECO:0000256" key="5">
    <source>
        <dbReference type="ARBA" id="ARBA00022801"/>
    </source>
</evidence>
<reference evidence="9 10" key="1">
    <citation type="submission" date="2017-05" db="EMBL/GenBank/DDBJ databases">
        <authorList>
            <person name="Varghese N."/>
            <person name="Submissions S."/>
        </authorList>
    </citation>
    <scope>NUCLEOTIDE SEQUENCE [LARGE SCALE GENOMIC DNA]</scope>
    <source>
        <strain evidence="9 10">DSM 21194</strain>
    </source>
</reference>
<dbReference type="CDD" id="cd16144">
    <property type="entry name" value="ARS_like"/>
    <property type="match status" value="1"/>
</dbReference>
<dbReference type="InterPro" id="IPR050738">
    <property type="entry name" value="Sulfatase"/>
</dbReference>
<evidence type="ECO:0000256" key="2">
    <source>
        <dbReference type="ARBA" id="ARBA00008779"/>
    </source>
</evidence>
<organism evidence="9 10">
    <name type="scientific">Fodinibius sediminis</name>
    <dbReference type="NCBI Taxonomy" id="1214077"/>
    <lineage>
        <taxon>Bacteria</taxon>
        <taxon>Pseudomonadati</taxon>
        <taxon>Balneolota</taxon>
        <taxon>Balneolia</taxon>
        <taxon>Balneolales</taxon>
        <taxon>Balneolaceae</taxon>
        <taxon>Fodinibius</taxon>
    </lineage>
</organism>
<gene>
    <name evidence="9" type="ORF">SAMN06265218_11169</name>
</gene>
<dbReference type="InterPro" id="IPR017850">
    <property type="entry name" value="Alkaline_phosphatase_core_sf"/>
</dbReference>
<dbReference type="GO" id="GO:0046872">
    <property type="term" value="F:metal ion binding"/>
    <property type="evidence" value="ECO:0007669"/>
    <property type="project" value="UniProtKB-KW"/>
</dbReference>
<evidence type="ECO:0000313" key="9">
    <source>
        <dbReference type="EMBL" id="SMO73302.1"/>
    </source>
</evidence>
<dbReference type="Gene3D" id="3.40.720.10">
    <property type="entry name" value="Alkaline Phosphatase, subunit A"/>
    <property type="match status" value="1"/>
</dbReference>
<dbReference type="Gene3D" id="3.30.1120.10">
    <property type="match status" value="1"/>
</dbReference>
<name>A0A521DNY3_9BACT</name>
<keyword evidence="10" id="KW-1185">Reference proteome</keyword>
<evidence type="ECO:0000256" key="1">
    <source>
        <dbReference type="ARBA" id="ARBA00001913"/>
    </source>
</evidence>
<evidence type="ECO:0000256" key="6">
    <source>
        <dbReference type="ARBA" id="ARBA00022837"/>
    </source>
</evidence>
<dbReference type="RefSeq" id="WP_221930042.1">
    <property type="nucleotide sequence ID" value="NZ_FXTH01000011.1"/>
</dbReference>
<comment type="similarity">
    <text evidence="2">Belongs to the sulfatase family.</text>
</comment>
<evidence type="ECO:0000256" key="7">
    <source>
        <dbReference type="SAM" id="SignalP"/>
    </source>
</evidence>
<dbReference type="GO" id="GO:0004065">
    <property type="term" value="F:arylsulfatase activity"/>
    <property type="evidence" value="ECO:0007669"/>
    <property type="project" value="TreeGrafter"/>
</dbReference>
<keyword evidence="4 7" id="KW-0732">Signal</keyword>
<comment type="cofactor">
    <cofactor evidence="1">
        <name>Ca(2+)</name>
        <dbReference type="ChEBI" id="CHEBI:29108"/>
    </cofactor>
</comment>
<keyword evidence="3" id="KW-0479">Metal-binding</keyword>
<dbReference type="SUPFAM" id="SSF53649">
    <property type="entry name" value="Alkaline phosphatase-like"/>
    <property type="match status" value="1"/>
</dbReference>
<evidence type="ECO:0000256" key="4">
    <source>
        <dbReference type="ARBA" id="ARBA00022729"/>
    </source>
</evidence>
<keyword evidence="6" id="KW-0106">Calcium</keyword>
<proteinExistence type="inferred from homology"/>
<dbReference type="AlphaFoldDB" id="A0A521DNY3"/>
<keyword evidence="5" id="KW-0378">Hydrolase</keyword>
<dbReference type="Pfam" id="PF00884">
    <property type="entry name" value="Sulfatase"/>
    <property type="match status" value="1"/>
</dbReference>
<sequence>MNYYTRMKGISVIMAGLLLLSAGSMVHASEGMEAGTSRPNILLINIDDLGWKDLGYMGSSYYETPNVDRLAARGMVFSQAYASAANCAPSRAALFSGMWTPRTGIYTVANSDRGKSIHRKLIPTPNTEYLADSVLTIAELLQQGGYRTAHAGKWHLGEDPADQGFEVNIAGLEAGNPSAGELGGYFAPYNNPYLEEGPEGEYLTDRITSEAISFLESTRGQPFFLNYAPYIVHTPIQPKEKLKLKYEQKLKGRSANNPDPGYAAMVETMDANVGRLVDYLMQAGRFENTLIIFTSDNGGLYRVSRQEPLRAGKGAYYEGGIRVPLIICWPGRVAAGSVTGEPVTNLDFYPTILAASGLEKPAGKVLDGTSLLPLFRGERLNERYLYWHFPIYLQAYKPGANPDLPDPYFRTRPGSVIRKGPWKLHEYFEDGRIELYNLETDIGERKDLKELYPERAGALYRQLKQWRRQTGAPVPTERNPRYRKKEE</sequence>
<feature type="domain" description="Sulfatase N-terminal" evidence="8">
    <location>
        <begin position="39"/>
        <end position="357"/>
    </location>
</feature>
<dbReference type="PANTHER" id="PTHR42693:SF42">
    <property type="entry name" value="ARYLSULFATASE G"/>
    <property type="match status" value="1"/>
</dbReference>
<dbReference type="PROSITE" id="PS00149">
    <property type="entry name" value="SULFATASE_2"/>
    <property type="match status" value="1"/>
</dbReference>
<dbReference type="InterPro" id="IPR024607">
    <property type="entry name" value="Sulfatase_CS"/>
</dbReference>